<name>A4FJE3_SACEN</name>
<dbReference type="InterPro" id="IPR052228">
    <property type="entry name" value="Sec_Metab_Biosynth_Oxidored"/>
</dbReference>
<dbReference type="EC" id="1.-.-.-" evidence="1"/>
<keyword evidence="2" id="KW-1185">Reference proteome</keyword>
<dbReference type="OrthoDB" id="4577644at2"/>
<reference evidence="1 2" key="1">
    <citation type="journal article" date="2007" name="Nat. Biotechnol.">
        <title>Complete genome sequence of the erythromycin-producing bacterium Saccharopolyspora erythraea NRRL23338.</title>
        <authorList>
            <person name="Oliynyk M."/>
            <person name="Samborskyy M."/>
            <person name="Lester J.B."/>
            <person name="Mironenko T."/>
            <person name="Scott N."/>
            <person name="Dickens S."/>
            <person name="Haydock S.F."/>
            <person name="Leadlay P.F."/>
        </authorList>
    </citation>
    <scope>NUCLEOTIDE SEQUENCE [LARGE SCALE GENOMIC DNA]</scope>
    <source>
        <strain evidence="2">ATCC 11635 / DSM 40517 / JCM 4748 / NBRC 13426 / NCIMB 8594 / NRRL 2338</strain>
    </source>
</reference>
<sequence>MRSDLSSMREAARLGRDLPAEDYDVVLFTLGILAAKNREETSGRIERDMAVSYLSRFAVLQGLSSRLGAARPDDAPQPRVFVMGSPGTGIRGNPEDLNAEGPYRAVPVYMNTVAANEALVLAGTDRLPGPAYFGLNPGLIKTDIRSNYLGEGSIAHRLAEALIGITGQSPQTYAKRILPLLFAPGLEGRTGVMFNNKAQPILPSRGFDKAHADRFMTASEALLRRALR</sequence>
<dbReference type="STRING" id="405948.SACE_4902"/>
<dbReference type="GO" id="GO:0016491">
    <property type="term" value="F:oxidoreductase activity"/>
    <property type="evidence" value="ECO:0007669"/>
    <property type="project" value="UniProtKB-KW"/>
</dbReference>
<dbReference type="HOGENOM" id="CLU_082210_0_0_11"/>
<dbReference type="EMBL" id="AM420293">
    <property type="protein sequence ID" value="CAM04168.1"/>
    <property type="molecule type" value="Genomic_DNA"/>
</dbReference>
<dbReference type="PANTHER" id="PTHR47534:SF3">
    <property type="entry name" value="ALCOHOL DEHYDROGENASE-LIKE C-TERMINAL DOMAIN-CONTAINING PROTEIN"/>
    <property type="match status" value="1"/>
</dbReference>
<dbReference type="KEGG" id="sen:SACE_4902"/>
<dbReference type="AlphaFoldDB" id="A4FJE3"/>
<dbReference type="eggNOG" id="COG1028">
    <property type="taxonomic scope" value="Bacteria"/>
</dbReference>
<dbReference type="PANTHER" id="PTHR47534">
    <property type="entry name" value="YALI0E05731P"/>
    <property type="match status" value="1"/>
</dbReference>
<dbReference type="InterPro" id="IPR036291">
    <property type="entry name" value="NAD(P)-bd_dom_sf"/>
</dbReference>
<protein>
    <submittedName>
        <fullName evidence="1">Probable oxidoreductase protein</fullName>
        <ecNumber evidence="1">1.-.-.-</ecNumber>
    </submittedName>
</protein>
<accession>A4FJE3</accession>
<evidence type="ECO:0000313" key="1">
    <source>
        <dbReference type="EMBL" id="CAM04168.1"/>
    </source>
</evidence>
<evidence type="ECO:0000313" key="2">
    <source>
        <dbReference type="Proteomes" id="UP000006728"/>
    </source>
</evidence>
<dbReference type="RefSeq" id="WP_009949207.1">
    <property type="nucleotide sequence ID" value="NZ_ABFV01000069.1"/>
</dbReference>
<gene>
    <name evidence="1" type="ordered locus">SACE_4902</name>
</gene>
<dbReference type="Gene3D" id="3.40.50.720">
    <property type="entry name" value="NAD(P)-binding Rossmann-like Domain"/>
    <property type="match status" value="1"/>
</dbReference>
<keyword evidence="1" id="KW-0560">Oxidoreductase</keyword>
<organism evidence="1 2">
    <name type="scientific">Saccharopolyspora erythraea (strain ATCC 11635 / DSM 40517 / JCM 4748 / NBRC 13426 / NCIMB 8594 / NRRL 2338)</name>
    <dbReference type="NCBI Taxonomy" id="405948"/>
    <lineage>
        <taxon>Bacteria</taxon>
        <taxon>Bacillati</taxon>
        <taxon>Actinomycetota</taxon>
        <taxon>Actinomycetes</taxon>
        <taxon>Pseudonocardiales</taxon>
        <taxon>Pseudonocardiaceae</taxon>
        <taxon>Saccharopolyspora</taxon>
    </lineage>
</organism>
<dbReference type="SUPFAM" id="SSF51735">
    <property type="entry name" value="NAD(P)-binding Rossmann-fold domains"/>
    <property type="match status" value="1"/>
</dbReference>
<dbReference type="Proteomes" id="UP000006728">
    <property type="component" value="Chromosome"/>
</dbReference>
<proteinExistence type="predicted"/>